<evidence type="ECO:0000313" key="6">
    <source>
        <dbReference type="Proteomes" id="UP001605036"/>
    </source>
</evidence>
<dbReference type="PANTHER" id="PTHR24186">
    <property type="entry name" value="PROTEIN PHOSPHATASE 1 REGULATORY SUBUNIT"/>
    <property type="match status" value="1"/>
</dbReference>
<evidence type="ECO:0000256" key="3">
    <source>
        <dbReference type="PROSITE-ProRule" id="PRU00023"/>
    </source>
</evidence>
<dbReference type="PANTHER" id="PTHR24186:SF38">
    <property type="entry name" value="ANKYRIN REPEAT FAMILY PROTEIN"/>
    <property type="match status" value="1"/>
</dbReference>
<feature type="transmembrane region" description="Helical" evidence="4">
    <location>
        <begin position="414"/>
        <end position="440"/>
    </location>
</feature>
<keyword evidence="4" id="KW-0812">Transmembrane</keyword>
<dbReference type="PROSITE" id="PS50088">
    <property type="entry name" value="ANK_REPEAT"/>
    <property type="match status" value="1"/>
</dbReference>
<feature type="transmembrane region" description="Helical" evidence="4">
    <location>
        <begin position="460"/>
        <end position="483"/>
    </location>
</feature>
<evidence type="ECO:0008006" key="7">
    <source>
        <dbReference type="Google" id="ProtNLM"/>
    </source>
</evidence>
<dbReference type="PROSITE" id="PS50297">
    <property type="entry name" value="ANK_REP_REGION"/>
    <property type="match status" value="1"/>
</dbReference>
<keyword evidence="2 3" id="KW-0040">ANK repeat</keyword>
<keyword evidence="4" id="KW-1133">Transmembrane helix</keyword>
<proteinExistence type="predicted"/>
<dbReference type="SUPFAM" id="SSF48403">
    <property type="entry name" value="Ankyrin repeat"/>
    <property type="match status" value="1"/>
</dbReference>
<sequence length="555" mass="61904">MDRDLEMGVLELLQVVSERTQSGFLRMLSSKSLRIHHIDTAIAEEDYCRAEALLLELLIQEYPELGLNGDDIDTLLSSKTLITAAERGDHGIVRLLLKVCSWRAPGRIEKLLNGDPSGKLWTALHWACEIGHLQIARVLLDPQLPLPNSSNSSTASRDSSCPKFSTPLHLAIRPLDLKNGQGKEIERVELVQLLLQSPVGNGMLNRKDWQGNTPLHLAVETMNVDVVEMLIREKRLIGTEKNGNGKTPSALNWEQAHSNRTRELETVKIIENLLSELRDVQKVWSGLIDERTRYSNAGMNFLVIGALLVSVTFAGILSMVGMPDQLLKDLCADSPPPASVASVQPCIHGQAHAKNLMRYKPYYIRVIDIFRGSNNLSFFFAIITIMAAIRLIVSSREDIPLENEISRMKNNNMLISLALTFATTFTVIAFISGGLAKIPVVESGWAYVLSQWVDGTSKVAILKSTMLTTSGVGLLLSSPFIFIHLYDNLAILRAYLGTKVYSWDSHHARWAVGRWQRFLTLFFSVTFLLATLFIVFMLIFGFGLLKAYIKPPPTN</sequence>
<feature type="transmembrane region" description="Helical" evidence="4">
    <location>
        <begin position="301"/>
        <end position="320"/>
    </location>
</feature>
<keyword evidence="4" id="KW-0472">Membrane</keyword>
<dbReference type="Gene3D" id="1.25.40.20">
    <property type="entry name" value="Ankyrin repeat-containing domain"/>
    <property type="match status" value="1"/>
</dbReference>
<gene>
    <name evidence="5" type="ORF">R1flu_000426</name>
</gene>
<evidence type="ECO:0000256" key="1">
    <source>
        <dbReference type="ARBA" id="ARBA00022737"/>
    </source>
</evidence>
<feature type="repeat" description="ANK" evidence="3">
    <location>
        <begin position="210"/>
        <end position="232"/>
    </location>
</feature>
<dbReference type="EMBL" id="JBHFFA010000006">
    <property type="protein sequence ID" value="KAL2620221.1"/>
    <property type="molecule type" value="Genomic_DNA"/>
</dbReference>
<protein>
    <recommendedName>
        <fullName evidence="7">PGG domain-containing protein</fullName>
    </recommendedName>
</protein>
<feature type="transmembrane region" description="Helical" evidence="4">
    <location>
        <begin position="376"/>
        <end position="393"/>
    </location>
</feature>
<comment type="caution">
    <text evidence="5">The sequence shown here is derived from an EMBL/GenBank/DDBJ whole genome shotgun (WGS) entry which is preliminary data.</text>
</comment>
<keyword evidence="1" id="KW-0677">Repeat</keyword>
<organism evidence="5 6">
    <name type="scientific">Riccia fluitans</name>
    <dbReference type="NCBI Taxonomy" id="41844"/>
    <lineage>
        <taxon>Eukaryota</taxon>
        <taxon>Viridiplantae</taxon>
        <taxon>Streptophyta</taxon>
        <taxon>Embryophyta</taxon>
        <taxon>Marchantiophyta</taxon>
        <taxon>Marchantiopsida</taxon>
        <taxon>Marchantiidae</taxon>
        <taxon>Marchantiales</taxon>
        <taxon>Ricciaceae</taxon>
        <taxon>Riccia</taxon>
    </lineage>
</organism>
<accession>A0ABD1Y0S1</accession>
<evidence type="ECO:0000256" key="4">
    <source>
        <dbReference type="SAM" id="Phobius"/>
    </source>
</evidence>
<dbReference type="InterPro" id="IPR002110">
    <property type="entry name" value="Ankyrin_rpt"/>
</dbReference>
<dbReference type="InterPro" id="IPR036770">
    <property type="entry name" value="Ankyrin_rpt-contain_sf"/>
</dbReference>
<reference evidence="5 6" key="1">
    <citation type="submission" date="2024-09" db="EMBL/GenBank/DDBJ databases">
        <title>Chromosome-scale assembly of Riccia fluitans.</title>
        <authorList>
            <person name="Paukszto L."/>
            <person name="Sawicki J."/>
            <person name="Karawczyk K."/>
            <person name="Piernik-Szablinska J."/>
            <person name="Szczecinska M."/>
            <person name="Mazdziarz M."/>
        </authorList>
    </citation>
    <scope>NUCLEOTIDE SEQUENCE [LARGE SCALE GENOMIC DNA]</scope>
    <source>
        <strain evidence="5">Rf_01</strain>
        <tissue evidence="5">Aerial parts of the thallus</tissue>
    </source>
</reference>
<evidence type="ECO:0000313" key="5">
    <source>
        <dbReference type="EMBL" id="KAL2620221.1"/>
    </source>
</evidence>
<keyword evidence="6" id="KW-1185">Reference proteome</keyword>
<evidence type="ECO:0000256" key="2">
    <source>
        <dbReference type="ARBA" id="ARBA00023043"/>
    </source>
</evidence>
<feature type="transmembrane region" description="Helical" evidence="4">
    <location>
        <begin position="518"/>
        <end position="545"/>
    </location>
</feature>
<name>A0ABD1Y0S1_9MARC</name>
<dbReference type="AlphaFoldDB" id="A0ABD1Y0S1"/>
<dbReference type="Proteomes" id="UP001605036">
    <property type="component" value="Unassembled WGS sequence"/>
</dbReference>
<dbReference type="Pfam" id="PF12796">
    <property type="entry name" value="Ank_2"/>
    <property type="match status" value="2"/>
</dbReference>
<dbReference type="SMART" id="SM00248">
    <property type="entry name" value="ANK"/>
    <property type="match status" value="3"/>
</dbReference>